<comment type="similarity">
    <text evidence="2">Belongs to the CD225/Dispanin family.</text>
</comment>
<dbReference type="GO" id="GO:0016020">
    <property type="term" value="C:membrane"/>
    <property type="evidence" value="ECO:0007669"/>
    <property type="project" value="UniProtKB-SubCell"/>
</dbReference>
<feature type="region of interest" description="Disordered" evidence="6">
    <location>
        <begin position="1"/>
        <end position="25"/>
    </location>
</feature>
<feature type="transmembrane region" description="Helical" evidence="7">
    <location>
        <begin position="250"/>
        <end position="270"/>
    </location>
</feature>
<keyword evidence="9" id="KW-1185">Reference proteome</keyword>
<evidence type="ECO:0000256" key="5">
    <source>
        <dbReference type="ARBA" id="ARBA00023136"/>
    </source>
</evidence>
<dbReference type="OrthoDB" id="6083617at2759"/>
<keyword evidence="5 7" id="KW-0472">Membrane</keyword>
<feature type="transmembrane region" description="Helical" evidence="7">
    <location>
        <begin position="296"/>
        <end position="321"/>
    </location>
</feature>
<evidence type="ECO:0000256" key="2">
    <source>
        <dbReference type="ARBA" id="ARBA00006843"/>
    </source>
</evidence>
<dbReference type="AlphaFoldDB" id="A0A3M7SNB3"/>
<comment type="subcellular location">
    <subcellularLocation>
        <location evidence="1">Membrane</location>
    </subcellularLocation>
</comment>
<reference evidence="8 9" key="1">
    <citation type="journal article" date="2018" name="Sci. Rep.">
        <title>Genomic signatures of local adaptation to the degree of environmental predictability in rotifers.</title>
        <authorList>
            <person name="Franch-Gras L."/>
            <person name="Hahn C."/>
            <person name="Garcia-Roger E.M."/>
            <person name="Carmona M.J."/>
            <person name="Serra M."/>
            <person name="Gomez A."/>
        </authorList>
    </citation>
    <scope>NUCLEOTIDE SEQUENCE [LARGE SCALE GENOMIC DNA]</scope>
    <source>
        <strain evidence="8">HYR1</strain>
    </source>
</reference>
<dbReference type="InterPro" id="IPR007593">
    <property type="entry name" value="CD225/Dispanin_fam"/>
</dbReference>
<feature type="compositionally biased region" description="Basic residues" evidence="6">
    <location>
        <begin position="78"/>
        <end position="90"/>
    </location>
</feature>
<dbReference type="Proteomes" id="UP000276133">
    <property type="component" value="Unassembled WGS sequence"/>
</dbReference>
<dbReference type="EMBL" id="REGN01001064">
    <property type="protein sequence ID" value="RNA37283.1"/>
    <property type="molecule type" value="Genomic_DNA"/>
</dbReference>
<dbReference type="Pfam" id="PF04505">
    <property type="entry name" value="CD225"/>
    <property type="match status" value="1"/>
</dbReference>
<organism evidence="8 9">
    <name type="scientific">Brachionus plicatilis</name>
    <name type="common">Marine rotifer</name>
    <name type="synonym">Brachionus muelleri</name>
    <dbReference type="NCBI Taxonomy" id="10195"/>
    <lineage>
        <taxon>Eukaryota</taxon>
        <taxon>Metazoa</taxon>
        <taxon>Spiralia</taxon>
        <taxon>Gnathifera</taxon>
        <taxon>Rotifera</taxon>
        <taxon>Eurotatoria</taxon>
        <taxon>Monogononta</taxon>
        <taxon>Pseudotrocha</taxon>
        <taxon>Ploima</taxon>
        <taxon>Brachionidae</taxon>
        <taxon>Brachionus</taxon>
    </lineage>
</organism>
<feature type="compositionally biased region" description="Polar residues" evidence="6">
    <location>
        <begin position="15"/>
        <end position="25"/>
    </location>
</feature>
<name>A0A3M7SNB3_BRAPC</name>
<feature type="region of interest" description="Disordered" evidence="6">
    <location>
        <begin position="75"/>
        <end position="124"/>
    </location>
</feature>
<sequence length="326" mass="37253">MKSLKTKFDKKCASSGGQSEQVDNSVVDQEDLKAKKIAFFHKKFDYENQNEADESIKYDSDTDEFEIGQKIKNDSKSFGKKFSSKYKKRDTKRENSNIKKEILNNQSDSVSSSESGFGTVDDDLDKKNEQQNLETTNVASQSSVKLESHQSDTLLRLGVQNSADCEESSNQTQISFPILQPPKLSVYELNRSDDFVNILNDNSSISTSTSSNRRSNCLLRLLQRIYDFLCSCFCCYTSNPQQNQPIFCSWLTIFCCCCPLLGGISLLLNYRSKQYKNKQKYELADRYSGYAEKLNIAALIFGVIFYAIGFFILTLVLFIYWKVNHF</sequence>
<gene>
    <name evidence="8" type="ORF">BpHYR1_011216</name>
</gene>
<evidence type="ECO:0000313" key="8">
    <source>
        <dbReference type="EMBL" id="RNA37283.1"/>
    </source>
</evidence>
<comment type="caution">
    <text evidence="8">The sequence shown here is derived from an EMBL/GenBank/DDBJ whole genome shotgun (WGS) entry which is preliminary data.</text>
</comment>
<evidence type="ECO:0000256" key="1">
    <source>
        <dbReference type="ARBA" id="ARBA00004370"/>
    </source>
</evidence>
<evidence type="ECO:0000256" key="4">
    <source>
        <dbReference type="ARBA" id="ARBA00022989"/>
    </source>
</evidence>
<evidence type="ECO:0000256" key="6">
    <source>
        <dbReference type="SAM" id="MobiDB-lite"/>
    </source>
</evidence>
<proteinExistence type="inferred from homology"/>
<feature type="compositionally biased region" description="Basic and acidic residues" evidence="6">
    <location>
        <begin position="1"/>
        <end position="12"/>
    </location>
</feature>
<evidence type="ECO:0000256" key="3">
    <source>
        <dbReference type="ARBA" id="ARBA00022692"/>
    </source>
</evidence>
<keyword evidence="4 7" id="KW-1133">Transmembrane helix</keyword>
<feature type="compositionally biased region" description="Basic and acidic residues" evidence="6">
    <location>
        <begin position="91"/>
        <end position="102"/>
    </location>
</feature>
<protein>
    <submittedName>
        <fullName evidence="8">Uncharacterized protein</fullName>
    </submittedName>
</protein>
<evidence type="ECO:0000313" key="9">
    <source>
        <dbReference type="Proteomes" id="UP000276133"/>
    </source>
</evidence>
<keyword evidence="3 7" id="KW-0812">Transmembrane</keyword>
<evidence type="ECO:0000256" key="7">
    <source>
        <dbReference type="SAM" id="Phobius"/>
    </source>
</evidence>
<accession>A0A3M7SNB3</accession>